<dbReference type="AlphaFoldDB" id="A0A7S0ZDW9"/>
<reference evidence="2" key="1">
    <citation type="submission" date="2021-01" db="EMBL/GenBank/DDBJ databases">
        <authorList>
            <person name="Corre E."/>
            <person name="Pelletier E."/>
            <person name="Niang G."/>
            <person name="Scheremetjew M."/>
            <person name="Finn R."/>
            <person name="Kale V."/>
            <person name="Holt S."/>
            <person name="Cochrane G."/>
            <person name="Meng A."/>
            <person name="Brown T."/>
            <person name="Cohen L."/>
        </authorList>
    </citation>
    <scope>NUCLEOTIDE SEQUENCE</scope>
    <source>
        <strain evidence="2">CCMP3278</strain>
    </source>
</reference>
<accession>A0A7S0ZDW9</accession>
<evidence type="ECO:0000313" key="2">
    <source>
        <dbReference type="EMBL" id="CAD8818725.1"/>
    </source>
</evidence>
<proteinExistence type="predicted"/>
<sequence length="400" mass="43546">MFHSIKKSVNTKAAPSARRHDPAITQAIASSQDLHRLMKQLDAALRVDALDGMKKWTSANQMTIGTLTQLVQRSKPDARTQESISQVGLVATQAQEALTAYETARLEAASDPNYESYYKDALAVISWAVQKLKAVETRVKERESLLTEVEYYDDKLRKLRMATKKKDQEEAILRNEEKQTSFGAKLDACEADIQKGNSKVVSVIHLILGCTLRAFATGMVKFQSLPPTFVEVSRAVHDPRIATADAASIERIATELISGGNPTLPSSGSVHSNSASYPPPHLDPVVAPTYDPLDPSVQTVSSTGSFAANSVGAQVHVQGVPPPAYFYPPPQYPVHPPAPQQYQYQYPPPPYYPPYYAPAQPNGAGPSQSAVPRNEAPLQYAVPQNEPEENAGAKKVADEA</sequence>
<feature type="compositionally biased region" description="Basic and acidic residues" evidence="1">
    <location>
        <begin position="391"/>
        <end position="400"/>
    </location>
</feature>
<feature type="region of interest" description="Disordered" evidence="1">
    <location>
        <begin position="1"/>
        <end position="20"/>
    </location>
</feature>
<dbReference type="EMBL" id="HBFP01004382">
    <property type="protein sequence ID" value="CAD8818725.1"/>
    <property type="molecule type" value="Transcribed_RNA"/>
</dbReference>
<evidence type="ECO:0008006" key="3">
    <source>
        <dbReference type="Google" id="ProtNLM"/>
    </source>
</evidence>
<organism evidence="2">
    <name type="scientific">Timspurckia oligopyrenoides</name>
    <dbReference type="NCBI Taxonomy" id="708627"/>
    <lineage>
        <taxon>Eukaryota</taxon>
        <taxon>Rhodophyta</taxon>
        <taxon>Bangiophyceae</taxon>
        <taxon>Porphyridiales</taxon>
        <taxon>Porphyridiaceae</taxon>
        <taxon>Timspurckia</taxon>
    </lineage>
</organism>
<dbReference type="InterPro" id="IPR027267">
    <property type="entry name" value="AH/BAR_dom_sf"/>
</dbReference>
<feature type="region of interest" description="Disordered" evidence="1">
    <location>
        <begin position="353"/>
        <end position="400"/>
    </location>
</feature>
<protein>
    <recommendedName>
        <fullName evidence="3">BAR domain-containing protein</fullName>
    </recommendedName>
</protein>
<name>A0A7S0ZDW9_9RHOD</name>
<dbReference type="Gene3D" id="1.20.1270.60">
    <property type="entry name" value="Arfaptin homology (AH) domain/BAR domain"/>
    <property type="match status" value="1"/>
</dbReference>
<gene>
    <name evidence="2" type="ORF">TOLI1172_LOCUS3114</name>
</gene>
<evidence type="ECO:0000256" key="1">
    <source>
        <dbReference type="SAM" id="MobiDB-lite"/>
    </source>
</evidence>